<dbReference type="PROSITE" id="PS00297">
    <property type="entry name" value="HSP70_1"/>
    <property type="match status" value="1"/>
</dbReference>
<evidence type="ECO:0000256" key="6">
    <source>
        <dbReference type="ARBA" id="ARBA00022741"/>
    </source>
</evidence>
<evidence type="ECO:0000313" key="15">
    <source>
        <dbReference type="Proteomes" id="UP000673375"/>
    </source>
</evidence>
<keyword evidence="15" id="KW-1185">Reference proteome</keyword>
<evidence type="ECO:0000256" key="1">
    <source>
        <dbReference type="ARBA" id="ARBA00002290"/>
    </source>
</evidence>
<dbReference type="Proteomes" id="UP000673375">
    <property type="component" value="Unassembled WGS sequence"/>
</dbReference>
<dbReference type="PRINTS" id="PR00301">
    <property type="entry name" value="HEATSHOCK70"/>
</dbReference>
<evidence type="ECO:0000256" key="10">
    <source>
        <dbReference type="ARBA" id="ARBA00030019"/>
    </source>
</evidence>
<gene>
    <name evidence="14" type="ORF">I6N96_12110</name>
</gene>
<dbReference type="PROSITE" id="PS00329">
    <property type="entry name" value="HSP70_2"/>
    <property type="match status" value="1"/>
</dbReference>
<keyword evidence="6 13" id="KW-0547">Nucleotide-binding</keyword>
<keyword evidence="5" id="KW-0597">Phosphoprotein</keyword>
<keyword evidence="9" id="KW-0143">Chaperone</keyword>
<proteinExistence type="inferred from homology"/>
<evidence type="ECO:0000256" key="8">
    <source>
        <dbReference type="ARBA" id="ARBA00023016"/>
    </source>
</evidence>
<protein>
    <recommendedName>
        <fullName evidence="3">Chaperone protein DnaK</fullName>
    </recommendedName>
    <alternativeName>
        <fullName evidence="4">Chaperone protein dnaK</fullName>
    </alternativeName>
    <alternativeName>
        <fullName evidence="12">HSP70</fullName>
    </alternativeName>
    <alternativeName>
        <fullName evidence="11">Heat shock 70 kDa protein</fullName>
    </alternativeName>
    <alternativeName>
        <fullName evidence="10">Heat shock protein 70</fullName>
    </alternativeName>
</protein>
<comment type="function">
    <text evidence="1">Acts as a chaperone.</text>
</comment>
<sequence length="562" mass="62723">MKMIGIDLGTSNSVVSYWDGEQTKLIPNRFGKVLTPSVIGVDDDGKILVGEIAKERLISHPQLTAAAFKRFMGTSKQYQLAAHSFSPTELSSLVLKTLKEDAEEYLKEPCTEAVISVPAYFNNIEREATIEAAKLAGLTVQSLISEPTAAALAYGLHKDVDQSILVIDLGGGTFDVSLLEMFSGVMQVEAISGDNQLGGEDFTQMIIQDCLRQNDLAEELLSAELQAVIYKKAERLKIELSSQEKGKFSFEKDQSLFHYELTVQEYEQLCLPLLKRMRQPIGRVLSDGRIESSSIDQMILIGGATKNPLIKNYFSRLMKIIPYTQINPDEAVGRGAGIQAALKTQQEMVNELMMTDVCAHSLGVEVVNQGPNGFIGGVFEPIIERNTTIPVSKVKTFWTIKDNQEKVVFSVYQGENPMVKNNLKIGELVINVSPKPVDTPVDCRFTYDSNGVLEVLVTDVEGNSNQLVIESHPGKLSEEQLQESLQKMTDLKIHPRDRAENRLLLAKLERAYTEALGGKRQYIQQLIIEFQQTMDKQDELETKRLSVKILQQLNAMEEELWT</sequence>
<name>A0ABS4CKM1_9ENTE</name>
<dbReference type="Gene3D" id="3.30.420.40">
    <property type="match status" value="2"/>
</dbReference>
<evidence type="ECO:0000256" key="12">
    <source>
        <dbReference type="ARBA" id="ARBA00033103"/>
    </source>
</evidence>
<keyword evidence="8" id="KW-0346">Stress response</keyword>
<dbReference type="Gene3D" id="3.90.640.10">
    <property type="entry name" value="Actin, Chain A, domain 4"/>
    <property type="match status" value="1"/>
</dbReference>
<dbReference type="InterPro" id="IPR018181">
    <property type="entry name" value="Heat_shock_70_CS"/>
</dbReference>
<dbReference type="EMBL" id="JAEDXU010000006">
    <property type="protein sequence ID" value="MBP1047015.1"/>
    <property type="molecule type" value="Genomic_DNA"/>
</dbReference>
<reference evidence="14 15" key="1">
    <citation type="submission" date="2020-12" db="EMBL/GenBank/DDBJ databases">
        <title>Vagococcus allomyrinae sp. nov. and Enterococcus lavae sp. nov., isolated from the larvae of Allomyrina dichotoma.</title>
        <authorList>
            <person name="Lee S.D."/>
        </authorList>
    </citation>
    <scope>NUCLEOTIDE SEQUENCE [LARGE SCALE GENOMIC DNA]</scope>
    <source>
        <strain evidence="14 15">BWM-S5</strain>
    </source>
</reference>
<evidence type="ECO:0000256" key="11">
    <source>
        <dbReference type="ARBA" id="ARBA00030945"/>
    </source>
</evidence>
<evidence type="ECO:0000256" key="9">
    <source>
        <dbReference type="ARBA" id="ARBA00023186"/>
    </source>
</evidence>
<comment type="similarity">
    <text evidence="2 13">Belongs to the heat shock protein 70 family.</text>
</comment>
<dbReference type="PANTHER" id="PTHR19375">
    <property type="entry name" value="HEAT SHOCK PROTEIN 70KDA"/>
    <property type="match status" value="1"/>
</dbReference>
<dbReference type="InterPro" id="IPR043129">
    <property type="entry name" value="ATPase_NBD"/>
</dbReference>
<accession>A0ABS4CKM1</accession>
<dbReference type="InterPro" id="IPR029047">
    <property type="entry name" value="HSP70_peptide-bd_sf"/>
</dbReference>
<evidence type="ECO:0000256" key="3">
    <source>
        <dbReference type="ARBA" id="ARBA00014415"/>
    </source>
</evidence>
<evidence type="ECO:0000313" key="14">
    <source>
        <dbReference type="EMBL" id="MBP1047015.1"/>
    </source>
</evidence>
<dbReference type="SUPFAM" id="SSF100920">
    <property type="entry name" value="Heat shock protein 70kD (HSP70), peptide-binding domain"/>
    <property type="match status" value="1"/>
</dbReference>
<dbReference type="Pfam" id="PF00012">
    <property type="entry name" value="HSP70"/>
    <property type="match status" value="1"/>
</dbReference>
<evidence type="ECO:0000256" key="7">
    <source>
        <dbReference type="ARBA" id="ARBA00022840"/>
    </source>
</evidence>
<dbReference type="InterPro" id="IPR013126">
    <property type="entry name" value="Hsp_70_fam"/>
</dbReference>
<keyword evidence="7 13" id="KW-0067">ATP-binding</keyword>
<dbReference type="Gene3D" id="2.60.34.10">
    <property type="entry name" value="Substrate Binding Domain Of DNAk, Chain A, domain 1"/>
    <property type="match status" value="1"/>
</dbReference>
<organism evidence="14 15">
    <name type="scientific">Enterococcus larvae</name>
    <dbReference type="NCBI Taxonomy" id="2794352"/>
    <lineage>
        <taxon>Bacteria</taxon>
        <taxon>Bacillati</taxon>
        <taxon>Bacillota</taxon>
        <taxon>Bacilli</taxon>
        <taxon>Lactobacillales</taxon>
        <taxon>Enterococcaceae</taxon>
        <taxon>Enterococcus</taxon>
    </lineage>
</organism>
<dbReference type="SUPFAM" id="SSF53067">
    <property type="entry name" value="Actin-like ATPase domain"/>
    <property type="match status" value="2"/>
</dbReference>
<evidence type="ECO:0000256" key="4">
    <source>
        <dbReference type="ARBA" id="ARBA00017249"/>
    </source>
</evidence>
<evidence type="ECO:0000256" key="5">
    <source>
        <dbReference type="ARBA" id="ARBA00022553"/>
    </source>
</evidence>
<comment type="caution">
    <text evidence="14">The sequence shown here is derived from an EMBL/GenBank/DDBJ whole genome shotgun (WGS) entry which is preliminary data.</text>
</comment>
<evidence type="ECO:0000256" key="2">
    <source>
        <dbReference type="ARBA" id="ARBA00007381"/>
    </source>
</evidence>
<evidence type="ECO:0000256" key="13">
    <source>
        <dbReference type="RuleBase" id="RU003322"/>
    </source>
</evidence>